<dbReference type="SUPFAM" id="SSF53271">
    <property type="entry name" value="PRTase-like"/>
    <property type="match status" value="1"/>
</dbReference>
<keyword evidence="1" id="KW-0328">Glycosyltransferase</keyword>
<evidence type="ECO:0000313" key="2">
    <source>
        <dbReference type="Proteomes" id="UP000886883"/>
    </source>
</evidence>
<evidence type="ECO:0000313" key="1">
    <source>
        <dbReference type="EMBL" id="HJB90803.1"/>
    </source>
</evidence>
<name>A0A9D2SDB1_9FIRM</name>
<organism evidence="1 2">
    <name type="scientific">Candidatus Eisenbergiella merdigallinarum</name>
    <dbReference type="NCBI Taxonomy" id="2838552"/>
    <lineage>
        <taxon>Bacteria</taxon>
        <taxon>Bacillati</taxon>
        <taxon>Bacillota</taxon>
        <taxon>Clostridia</taxon>
        <taxon>Lachnospirales</taxon>
        <taxon>Lachnospiraceae</taxon>
        <taxon>Eisenbergiella</taxon>
    </lineage>
</organism>
<dbReference type="EMBL" id="DWXE01000016">
    <property type="protein sequence ID" value="HJB90803.1"/>
    <property type="molecule type" value="Genomic_DNA"/>
</dbReference>
<proteinExistence type="predicted"/>
<reference evidence="1" key="2">
    <citation type="submission" date="2021-04" db="EMBL/GenBank/DDBJ databases">
        <authorList>
            <person name="Gilroy R."/>
        </authorList>
    </citation>
    <scope>NUCLEOTIDE SEQUENCE</scope>
    <source>
        <strain evidence="1">USAMLcec3-2134</strain>
    </source>
</reference>
<comment type="caution">
    <text evidence="1">The sequence shown here is derived from an EMBL/GenBank/DDBJ whole genome shotgun (WGS) entry which is preliminary data.</text>
</comment>
<dbReference type="GO" id="GO:0016757">
    <property type="term" value="F:glycosyltransferase activity"/>
    <property type="evidence" value="ECO:0007669"/>
    <property type="project" value="UniProtKB-KW"/>
</dbReference>
<dbReference type="AlphaFoldDB" id="A0A9D2SDB1"/>
<dbReference type="InterPro" id="IPR029057">
    <property type="entry name" value="PRTase-like"/>
</dbReference>
<accession>A0A9D2SDB1</accession>
<gene>
    <name evidence="1" type="ORF">H9763_04965</name>
</gene>
<dbReference type="Proteomes" id="UP000886883">
    <property type="component" value="Unassembled WGS sequence"/>
</dbReference>
<reference evidence="1" key="1">
    <citation type="journal article" date="2021" name="PeerJ">
        <title>Extensive microbial diversity within the chicken gut microbiome revealed by metagenomics and culture.</title>
        <authorList>
            <person name="Gilroy R."/>
            <person name="Ravi A."/>
            <person name="Getino M."/>
            <person name="Pursley I."/>
            <person name="Horton D.L."/>
            <person name="Alikhan N.F."/>
            <person name="Baker D."/>
            <person name="Gharbi K."/>
            <person name="Hall N."/>
            <person name="Watson M."/>
            <person name="Adriaenssens E.M."/>
            <person name="Foster-Nyarko E."/>
            <person name="Jarju S."/>
            <person name="Secka A."/>
            <person name="Antonio M."/>
            <person name="Oren A."/>
            <person name="Chaudhuri R.R."/>
            <person name="La Ragione R."/>
            <person name="Hildebrand F."/>
            <person name="Pallen M.J."/>
        </authorList>
    </citation>
    <scope>NUCLEOTIDE SEQUENCE</scope>
    <source>
        <strain evidence="1">USAMLcec3-2134</strain>
    </source>
</reference>
<protein>
    <submittedName>
        <fullName evidence="1">Orotate phosphoribosyltransferase</fullName>
    </submittedName>
</protein>
<sequence>MENKVMKFYSKAGNNIILRAIPGHFATSHSHINYYVDMTGLKTRRSEAAAVAKAFVQRFPVETVVDTIVCMDGSEVIGAYMAEELERGNFPNQNMHQTVYVVTPEFNINNQMIFRDNLISAIRGKNVVLLLATSTTGLTISRSMECIDYYGGNVRQICSVFSAIDKINGHQVESIFTTDDVPGYQAYEAYACPFCKNRQKLDAMVNGYGYSKL</sequence>
<dbReference type="Gene3D" id="3.40.50.2020">
    <property type="match status" value="1"/>
</dbReference>
<keyword evidence="1" id="KW-0808">Transferase</keyword>